<dbReference type="PROSITE" id="PS51127">
    <property type="entry name" value="BIG1"/>
    <property type="match status" value="1"/>
</dbReference>
<dbReference type="EMBL" id="LDZF01000006">
    <property type="protein sequence ID" value="KMK14657.1"/>
    <property type="molecule type" value="Genomic_DNA"/>
</dbReference>
<dbReference type="Proteomes" id="UP000036196">
    <property type="component" value="Unassembled WGS sequence"/>
</dbReference>
<evidence type="ECO:0000256" key="1">
    <source>
        <dbReference type="ARBA" id="ARBA00010116"/>
    </source>
</evidence>
<gene>
    <name evidence="3" type="ORF">ABW06_07390</name>
</gene>
<dbReference type="InterPro" id="IPR008964">
    <property type="entry name" value="Invasin/intimin_cell_adhesion"/>
</dbReference>
<dbReference type="Gene3D" id="2.60.40.10">
    <property type="entry name" value="Immunoglobulins"/>
    <property type="match status" value="3"/>
</dbReference>
<protein>
    <recommendedName>
        <fullName evidence="2">Big-1 domain-containing protein</fullName>
    </recommendedName>
</protein>
<reference evidence="3 4" key="1">
    <citation type="submission" date="2015-05" db="EMBL/GenBank/DDBJ databases">
        <title>Genome sequences of Pluralibacter gergoviae.</title>
        <authorList>
            <person name="Greninger A.L."/>
            <person name="Miller S."/>
        </authorList>
    </citation>
    <scope>NUCLEOTIDE SEQUENCE [LARGE SCALE GENOMIC DNA]</scope>
    <source>
        <strain evidence="3 4">JS81F13</strain>
    </source>
</reference>
<comment type="caution">
    <text evidence="3">The sequence shown here is derived from an EMBL/GenBank/DDBJ whole genome shotgun (WGS) entry which is preliminary data.</text>
</comment>
<dbReference type="Pfam" id="PF02369">
    <property type="entry name" value="Big_1"/>
    <property type="match status" value="1"/>
</dbReference>
<dbReference type="AlphaFoldDB" id="A0A0J5P249"/>
<comment type="similarity">
    <text evidence="1">Belongs to the intimin/invasin family.</text>
</comment>
<dbReference type="PATRIC" id="fig|61647.15.peg.4711"/>
<name>A0A0J5P249_PLUGE</name>
<dbReference type="eggNOG" id="ENOG502ZJG2">
    <property type="taxonomic scope" value="Bacteria"/>
</dbReference>
<proteinExistence type="inferred from homology"/>
<evidence type="ECO:0000259" key="2">
    <source>
        <dbReference type="PROSITE" id="PS51127"/>
    </source>
</evidence>
<keyword evidence="4" id="KW-1185">Reference proteome</keyword>
<dbReference type="SMART" id="SM00634">
    <property type="entry name" value="BID_1"/>
    <property type="match status" value="2"/>
</dbReference>
<accession>A0A0J5P249</accession>
<evidence type="ECO:0000313" key="3">
    <source>
        <dbReference type="EMBL" id="KMK14657.1"/>
    </source>
</evidence>
<feature type="domain" description="Big-1" evidence="2">
    <location>
        <begin position="120"/>
        <end position="216"/>
    </location>
</feature>
<sequence>MQKSSIISLPAPVIDKIINGTLNTNKGVTLSVTVDNNLGYKPGDTLNVIWGGNVFDSRVVSENDISLKKMAFPVPEKLITNGNNVKAAYIRTDENLQVTNSEALFFTVNLGGSGSATPDNVQLTIAKDNAAADGQDTNMAAIVVSSANTGIDGISVDLTVSGNALFMNGRNQATVKTKNSGIASLGLTDASAEKVQVFASIADDASLYDKKTATFISPTPAPDTLKLETLIDHTEADGKSPNAAVATVTANGSPVSETPLNFIIRGTQTAFFDLNGRQEVNVQTDSSGTFKVNIVDTVAETITLYCSSLNNSGLSQHTALTFEKISSGTHRLMLDVMVDNSISGSGKANTVMATVTNDGTGAAERDIPLSFDVTQHAWFQDSKTSTTTAKTDQQGKAIVSILDDTAEHVIVSAHLEDNTSVSQIVTFKENFDKVVITDAYNVNKKFAAGQPSTAWEGATFILKTVGGSQNFAWEVISGANSVSVSSLPDGQASVTITSPLYSTPCVIRVTDKETGEIASFQFSIAKFYKDFKYNVGWAELIYDEIIQKNLLSIPDLLSVYNEWGDMSKYGSPWNSSNGDTTFWSSQVILYGSCEATVIDLTDGSSHYHLFPELLLQSNKIVTLA</sequence>
<dbReference type="RefSeq" id="WP_048278581.1">
    <property type="nucleotide sequence ID" value="NZ_LDZF01000006.1"/>
</dbReference>
<dbReference type="InterPro" id="IPR003344">
    <property type="entry name" value="Big_1_dom"/>
</dbReference>
<evidence type="ECO:0000313" key="4">
    <source>
        <dbReference type="Proteomes" id="UP000036196"/>
    </source>
</evidence>
<dbReference type="InterPro" id="IPR013783">
    <property type="entry name" value="Ig-like_fold"/>
</dbReference>
<organism evidence="3 4">
    <name type="scientific">Pluralibacter gergoviae</name>
    <name type="common">Enterobacter gergoviae</name>
    <dbReference type="NCBI Taxonomy" id="61647"/>
    <lineage>
        <taxon>Bacteria</taxon>
        <taxon>Pseudomonadati</taxon>
        <taxon>Pseudomonadota</taxon>
        <taxon>Gammaproteobacteria</taxon>
        <taxon>Enterobacterales</taxon>
        <taxon>Enterobacteriaceae</taxon>
        <taxon>Pluralibacter</taxon>
    </lineage>
</organism>
<dbReference type="SUPFAM" id="SSF49373">
    <property type="entry name" value="Invasin/intimin cell-adhesion fragments"/>
    <property type="match status" value="3"/>
</dbReference>